<dbReference type="GO" id="GO:0003735">
    <property type="term" value="F:structural constituent of ribosome"/>
    <property type="evidence" value="ECO:0007669"/>
    <property type="project" value="InterPro"/>
</dbReference>
<keyword evidence="2 8" id="KW-0699">rRNA-binding</keyword>
<dbReference type="Pfam" id="PF00189">
    <property type="entry name" value="Ribosomal_S3_C"/>
    <property type="match status" value="1"/>
</dbReference>
<dbReference type="CDD" id="cd02412">
    <property type="entry name" value="KH-II_30S_S3"/>
    <property type="match status" value="1"/>
</dbReference>
<dbReference type="InterPro" id="IPR004087">
    <property type="entry name" value="KH_dom"/>
</dbReference>
<name>A0A1G2T3F6_9BACT</name>
<dbReference type="Gene3D" id="3.30.1140.32">
    <property type="entry name" value="Ribosomal protein S3, C-terminal domain"/>
    <property type="match status" value="1"/>
</dbReference>
<dbReference type="NCBIfam" id="TIGR01009">
    <property type="entry name" value="rpsC_bact"/>
    <property type="match status" value="1"/>
</dbReference>
<evidence type="ECO:0000256" key="6">
    <source>
        <dbReference type="ARBA" id="ARBA00024998"/>
    </source>
</evidence>
<organism evidence="11 12">
    <name type="scientific">Candidatus Zambryskibacteria bacterium RIFCSPHIGHO2_01_FULL_49_18</name>
    <dbReference type="NCBI Taxonomy" id="1802740"/>
    <lineage>
        <taxon>Bacteria</taxon>
        <taxon>Candidatus Zambryskiibacteriota</taxon>
    </lineage>
</organism>
<gene>
    <name evidence="8" type="primary">rpsC</name>
    <name evidence="11" type="ORF">A2758_00970</name>
</gene>
<dbReference type="Gene3D" id="3.30.300.20">
    <property type="match status" value="1"/>
</dbReference>
<dbReference type="InterPro" id="IPR057258">
    <property type="entry name" value="Ribosomal_uS3"/>
</dbReference>
<dbReference type="GO" id="GO:0003729">
    <property type="term" value="F:mRNA binding"/>
    <property type="evidence" value="ECO:0007669"/>
    <property type="project" value="UniProtKB-UniRule"/>
</dbReference>
<dbReference type="InterPro" id="IPR018280">
    <property type="entry name" value="Ribosomal_uS3_CS"/>
</dbReference>
<protein>
    <recommendedName>
        <fullName evidence="7 8">Small ribosomal subunit protein uS3</fullName>
    </recommendedName>
</protein>
<dbReference type="GO" id="GO:0006412">
    <property type="term" value="P:translation"/>
    <property type="evidence" value="ECO:0007669"/>
    <property type="project" value="UniProtKB-UniRule"/>
</dbReference>
<evidence type="ECO:0000256" key="5">
    <source>
        <dbReference type="ARBA" id="ARBA00023274"/>
    </source>
</evidence>
<dbReference type="FunFam" id="3.30.300.20:FF:000001">
    <property type="entry name" value="30S ribosomal protein S3"/>
    <property type="match status" value="1"/>
</dbReference>
<dbReference type="AlphaFoldDB" id="A0A1G2T3F6"/>
<dbReference type="GO" id="GO:0019843">
    <property type="term" value="F:rRNA binding"/>
    <property type="evidence" value="ECO:0007669"/>
    <property type="project" value="UniProtKB-UniRule"/>
</dbReference>
<evidence type="ECO:0000256" key="4">
    <source>
        <dbReference type="ARBA" id="ARBA00022980"/>
    </source>
</evidence>
<keyword evidence="5 8" id="KW-0687">Ribonucleoprotein</keyword>
<dbReference type="PANTHER" id="PTHR11760">
    <property type="entry name" value="30S/40S RIBOSOMAL PROTEIN S3"/>
    <property type="match status" value="1"/>
</dbReference>
<dbReference type="InterPro" id="IPR004044">
    <property type="entry name" value="KH_dom_type_2"/>
</dbReference>
<dbReference type="InterPro" id="IPR001351">
    <property type="entry name" value="Ribosomal_uS3_C"/>
</dbReference>
<evidence type="ECO:0000256" key="2">
    <source>
        <dbReference type="ARBA" id="ARBA00022730"/>
    </source>
</evidence>
<sequence>MTHRVHPYSHRLGVLRDWKSRWFSSKDKYKMHLKGDVLIRRFLEKKLKGFYVADIEIERSAKHLRIIISSSRPGMIIGRQGDGAEKLRQDLKTLLRKYGLFDEKVDLKLDIKEIKNAEANSAIVAQMIVEGLEKRLSFRRVMKQTVEKVMANRDVEGVKVMLAGMITSGMSRTETHKKGRIPLQTLRADVDYASDRARLPLGSVGVKVWIYRGEIFANAKN</sequence>
<reference evidence="11 12" key="1">
    <citation type="journal article" date="2016" name="Nat. Commun.">
        <title>Thousands of microbial genomes shed light on interconnected biogeochemical processes in an aquifer system.</title>
        <authorList>
            <person name="Anantharaman K."/>
            <person name="Brown C.T."/>
            <person name="Hug L.A."/>
            <person name="Sharon I."/>
            <person name="Castelle C.J."/>
            <person name="Probst A.J."/>
            <person name="Thomas B.C."/>
            <person name="Singh A."/>
            <person name="Wilkins M.J."/>
            <person name="Karaoz U."/>
            <person name="Brodie E.L."/>
            <person name="Williams K.H."/>
            <person name="Hubbard S.S."/>
            <person name="Banfield J.F."/>
        </authorList>
    </citation>
    <scope>NUCLEOTIDE SEQUENCE [LARGE SCALE GENOMIC DNA]</scope>
</reference>
<dbReference type="InterPro" id="IPR036419">
    <property type="entry name" value="Ribosomal_S3_C_sf"/>
</dbReference>
<evidence type="ECO:0000313" key="12">
    <source>
        <dbReference type="Proteomes" id="UP000178612"/>
    </source>
</evidence>
<dbReference type="InterPro" id="IPR005704">
    <property type="entry name" value="Ribosomal_uS3_bac-typ"/>
</dbReference>
<dbReference type="InterPro" id="IPR015946">
    <property type="entry name" value="KH_dom-like_a/b"/>
</dbReference>
<dbReference type="EMBL" id="MHVJ01000011">
    <property type="protein sequence ID" value="OHA91662.1"/>
    <property type="molecule type" value="Genomic_DNA"/>
</dbReference>
<comment type="subunit">
    <text evidence="8">Part of the 30S ribosomal subunit. Forms a tight complex with proteins S10 and S14.</text>
</comment>
<comment type="function">
    <text evidence="6 8">Binds the lower part of the 30S subunit head. Binds mRNA in the 70S ribosome, positioning it for translation.</text>
</comment>
<dbReference type="GO" id="GO:0022627">
    <property type="term" value="C:cytosolic small ribosomal subunit"/>
    <property type="evidence" value="ECO:0007669"/>
    <property type="project" value="TreeGrafter"/>
</dbReference>
<dbReference type="HAMAP" id="MF_01309_B">
    <property type="entry name" value="Ribosomal_uS3_B"/>
    <property type="match status" value="1"/>
</dbReference>
<dbReference type="Proteomes" id="UP000178612">
    <property type="component" value="Unassembled WGS sequence"/>
</dbReference>
<accession>A0A1G2T3F6</accession>
<keyword evidence="4 8" id="KW-0689">Ribosomal protein</keyword>
<evidence type="ECO:0000256" key="9">
    <source>
        <dbReference type="RuleBase" id="RU003624"/>
    </source>
</evidence>
<comment type="similarity">
    <text evidence="1 8 9">Belongs to the universal ribosomal protein uS3 family.</text>
</comment>
<feature type="domain" description="KH type-2" evidence="10">
    <location>
        <begin position="39"/>
        <end position="115"/>
    </location>
</feature>
<evidence type="ECO:0000256" key="7">
    <source>
        <dbReference type="ARBA" id="ARBA00035257"/>
    </source>
</evidence>
<dbReference type="SUPFAM" id="SSF54814">
    <property type="entry name" value="Prokaryotic type KH domain (KH-domain type II)"/>
    <property type="match status" value="1"/>
</dbReference>
<evidence type="ECO:0000256" key="1">
    <source>
        <dbReference type="ARBA" id="ARBA00010761"/>
    </source>
</evidence>
<evidence type="ECO:0000259" key="10">
    <source>
        <dbReference type="PROSITE" id="PS50823"/>
    </source>
</evidence>
<dbReference type="SMART" id="SM00322">
    <property type="entry name" value="KH"/>
    <property type="match status" value="1"/>
</dbReference>
<evidence type="ECO:0000256" key="8">
    <source>
        <dbReference type="HAMAP-Rule" id="MF_01309"/>
    </source>
</evidence>
<dbReference type="PROSITE" id="PS50823">
    <property type="entry name" value="KH_TYPE_2"/>
    <property type="match status" value="1"/>
</dbReference>
<keyword evidence="3 8" id="KW-0694">RNA-binding</keyword>
<dbReference type="InterPro" id="IPR009019">
    <property type="entry name" value="KH_sf_prok-type"/>
</dbReference>
<dbReference type="PANTHER" id="PTHR11760:SF19">
    <property type="entry name" value="SMALL RIBOSOMAL SUBUNIT PROTEIN US3C"/>
    <property type="match status" value="1"/>
</dbReference>
<proteinExistence type="inferred from homology"/>
<evidence type="ECO:0000313" key="11">
    <source>
        <dbReference type="EMBL" id="OHA91662.1"/>
    </source>
</evidence>
<dbReference type="Pfam" id="PF07650">
    <property type="entry name" value="KH_2"/>
    <property type="match status" value="1"/>
</dbReference>
<comment type="caution">
    <text evidence="11">The sequence shown here is derived from an EMBL/GenBank/DDBJ whole genome shotgun (WGS) entry which is preliminary data.</text>
</comment>
<evidence type="ECO:0000256" key="3">
    <source>
        <dbReference type="ARBA" id="ARBA00022884"/>
    </source>
</evidence>
<dbReference type="SUPFAM" id="SSF54821">
    <property type="entry name" value="Ribosomal protein S3 C-terminal domain"/>
    <property type="match status" value="1"/>
</dbReference>
<dbReference type="PROSITE" id="PS00548">
    <property type="entry name" value="RIBOSOMAL_S3"/>
    <property type="match status" value="1"/>
</dbReference>